<keyword evidence="13" id="KW-1185">Reference proteome</keyword>
<dbReference type="GO" id="GO:0038023">
    <property type="term" value="F:signaling receptor activity"/>
    <property type="evidence" value="ECO:0007669"/>
    <property type="project" value="TreeGrafter"/>
</dbReference>
<keyword evidence="2" id="KW-0433">Leucine-rich repeat</keyword>
<dbReference type="PANTHER" id="PTHR24365">
    <property type="entry name" value="TOLL-LIKE RECEPTOR"/>
    <property type="match status" value="1"/>
</dbReference>
<feature type="chain" id="PRO_5034633222" evidence="11">
    <location>
        <begin position="23"/>
        <end position="1164"/>
    </location>
</feature>
<feature type="region of interest" description="Disordered" evidence="9">
    <location>
        <begin position="961"/>
        <end position="980"/>
    </location>
</feature>
<feature type="region of interest" description="Disordered" evidence="9">
    <location>
        <begin position="516"/>
        <end position="637"/>
    </location>
</feature>
<feature type="region of interest" description="Disordered" evidence="9">
    <location>
        <begin position="803"/>
        <end position="931"/>
    </location>
</feature>
<dbReference type="Gene3D" id="2.60.40.10">
    <property type="entry name" value="Immunoglobulins"/>
    <property type="match status" value="1"/>
</dbReference>
<keyword evidence="6 10" id="KW-1133">Transmembrane helix</keyword>
<dbReference type="SUPFAM" id="SSF48726">
    <property type="entry name" value="Immunoglobulin"/>
    <property type="match status" value="1"/>
</dbReference>
<feature type="region of interest" description="Disordered" evidence="9">
    <location>
        <begin position="1063"/>
        <end position="1136"/>
    </location>
</feature>
<reference evidence="12" key="2">
    <citation type="submission" date="2025-08" db="UniProtKB">
        <authorList>
            <consortium name="Ensembl"/>
        </authorList>
    </citation>
    <scope>IDENTIFICATION</scope>
</reference>
<keyword evidence="7 10" id="KW-0472">Membrane</keyword>
<feature type="compositionally biased region" description="Polar residues" evidence="9">
    <location>
        <begin position="880"/>
        <end position="890"/>
    </location>
</feature>
<feature type="compositionally biased region" description="Polar residues" evidence="9">
    <location>
        <begin position="602"/>
        <end position="613"/>
    </location>
</feature>
<dbReference type="InterPro" id="IPR013783">
    <property type="entry name" value="Ig-like_fold"/>
</dbReference>
<evidence type="ECO:0000256" key="4">
    <source>
        <dbReference type="ARBA" id="ARBA00022729"/>
    </source>
</evidence>
<feature type="compositionally biased region" description="Polar residues" evidence="9">
    <location>
        <begin position="1075"/>
        <end position="1098"/>
    </location>
</feature>
<dbReference type="SUPFAM" id="SSF52058">
    <property type="entry name" value="L domain-like"/>
    <property type="match status" value="1"/>
</dbReference>
<keyword evidence="5" id="KW-0677">Repeat</keyword>
<evidence type="ECO:0000313" key="13">
    <source>
        <dbReference type="Proteomes" id="UP000694412"/>
    </source>
</evidence>
<feature type="compositionally biased region" description="Basic and acidic residues" evidence="9">
    <location>
        <begin position="893"/>
        <end position="908"/>
    </location>
</feature>
<dbReference type="InterPro" id="IPR001611">
    <property type="entry name" value="Leu-rich_rpt"/>
</dbReference>
<feature type="region of interest" description="Disordered" evidence="9">
    <location>
        <begin position="994"/>
        <end position="1031"/>
    </location>
</feature>
<feature type="signal peptide" evidence="11">
    <location>
        <begin position="1"/>
        <end position="22"/>
    </location>
</feature>
<dbReference type="GO" id="GO:0007165">
    <property type="term" value="P:signal transduction"/>
    <property type="evidence" value="ECO:0007669"/>
    <property type="project" value="TreeGrafter"/>
</dbReference>
<evidence type="ECO:0000256" key="2">
    <source>
        <dbReference type="ARBA" id="ARBA00022614"/>
    </source>
</evidence>
<feature type="compositionally biased region" description="Polar residues" evidence="9">
    <location>
        <begin position="850"/>
        <end position="869"/>
    </location>
</feature>
<evidence type="ECO:0000256" key="9">
    <source>
        <dbReference type="SAM" id="MobiDB-lite"/>
    </source>
</evidence>
<dbReference type="GeneTree" id="ENSGT00390000014817"/>
<dbReference type="InterPro" id="IPR036179">
    <property type="entry name" value="Ig-like_dom_sf"/>
</dbReference>
<reference evidence="12" key="3">
    <citation type="submission" date="2025-09" db="UniProtKB">
        <authorList>
            <consortium name="Ensembl"/>
        </authorList>
    </citation>
    <scope>IDENTIFICATION</scope>
</reference>
<name>A0A8C2TEJ9_COTJA</name>
<dbReference type="Ensembl" id="ENSCJPT00005018220.1">
    <property type="protein sequence ID" value="ENSCJPP00005012593.1"/>
    <property type="gene ID" value="ENSCJPG00005010712.1"/>
</dbReference>
<dbReference type="InterPro" id="IPR032675">
    <property type="entry name" value="LRR_dom_sf"/>
</dbReference>
<dbReference type="Gene3D" id="3.80.10.10">
    <property type="entry name" value="Ribonuclease Inhibitor"/>
    <property type="match status" value="2"/>
</dbReference>
<keyword evidence="8" id="KW-0325">Glycoprotein</keyword>
<organism evidence="12 13">
    <name type="scientific">Coturnix japonica</name>
    <name type="common">Japanese quail</name>
    <name type="synonym">Coturnix coturnix japonica</name>
    <dbReference type="NCBI Taxonomy" id="93934"/>
    <lineage>
        <taxon>Eukaryota</taxon>
        <taxon>Metazoa</taxon>
        <taxon>Chordata</taxon>
        <taxon>Craniata</taxon>
        <taxon>Vertebrata</taxon>
        <taxon>Euteleostomi</taxon>
        <taxon>Archelosauria</taxon>
        <taxon>Archosauria</taxon>
        <taxon>Dinosauria</taxon>
        <taxon>Saurischia</taxon>
        <taxon>Theropoda</taxon>
        <taxon>Coelurosauria</taxon>
        <taxon>Aves</taxon>
        <taxon>Neognathae</taxon>
        <taxon>Galloanserae</taxon>
        <taxon>Galliformes</taxon>
        <taxon>Phasianidae</taxon>
        <taxon>Perdicinae</taxon>
        <taxon>Coturnix</taxon>
    </lineage>
</organism>
<keyword evidence="3 10" id="KW-0812">Transmembrane</keyword>
<keyword evidence="4 11" id="KW-0732">Signal</keyword>
<evidence type="ECO:0000256" key="6">
    <source>
        <dbReference type="ARBA" id="ARBA00022989"/>
    </source>
</evidence>
<dbReference type="Proteomes" id="UP000694412">
    <property type="component" value="Chromosome 4"/>
</dbReference>
<feature type="compositionally biased region" description="Basic and acidic residues" evidence="9">
    <location>
        <begin position="615"/>
        <end position="626"/>
    </location>
</feature>
<comment type="subcellular location">
    <subcellularLocation>
        <location evidence="1">Membrane</location>
        <topology evidence="1">Single-pass membrane protein</topology>
    </subcellularLocation>
</comment>
<dbReference type="AlphaFoldDB" id="A0A8C2TEJ9"/>
<dbReference type="SMART" id="SM00369">
    <property type="entry name" value="LRR_TYP"/>
    <property type="match status" value="6"/>
</dbReference>
<evidence type="ECO:0000256" key="10">
    <source>
        <dbReference type="SAM" id="Phobius"/>
    </source>
</evidence>
<evidence type="ECO:0000256" key="8">
    <source>
        <dbReference type="ARBA" id="ARBA00023180"/>
    </source>
</evidence>
<feature type="compositionally biased region" description="Basic and acidic residues" evidence="9">
    <location>
        <begin position="999"/>
        <end position="1010"/>
    </location>
</feature>
<feature type="compositionally biased region" description="Low complexity" evidence="9">
    <location>
        <begin position="1105"/>
        <end position="1122"/>
    </location>
</feature>
<evidence type="ECO:0000256" key="1">
    <source>
        <dbReference type="ARBA" id="ARBA00004167"/>
    </source>
</evidence>
<reference evidence="12" key="1">
    <citation type="submission" date="2015-11" db="EMBL/GenBank/DDBJ databases">
        <authorList>
            <consortium name="International Coturnix japonica Genome Analysis Consortium"/>
            <person name="Warren W."/>
            <person name="Burt D.W."/>
            <person name="Antin P.B."/>
            <person name="Lanford R."/>
            <person name="Gros J."/>
            <person name="Wilson R.K."/>
        </authorList>
    </citation>
    <scope>NUCLEOTIDE SEQUENCE [LARGE SCALE GENOMIC DNA]</scope>
</reference>
<protein>
    <submittedName>
        <fullName evidence="12">Leucine rich repeat containing 66</fullName>
    </submittedName>
</protein>
<gene>
    <name evidence="12" type="primary">LRRC66</name>
</gene>
<feature type="transmembrane region" description="Helical" evidence="10">
    <location>
        <begin position="368"/>
        <end position="390"/>
    </location>
</feature>
<evidence type="ECO:0000256" key="5">
    <source>
        <dbReference type="ARBA" id="ARBA00022737"/>
    </source>
</evidence>
<proteinExistence type="predicted"/>
<accession>A0A8C2TEJ9</accession>
<evidence type="ECO:0000256" key="7">
    <source>
        <dbReference type="ARBA" id="ARBA00023136"/>
    </source>
</evidence>
<evidence type="ECO:0000256" key="11">
    <source>
        <dbReference type="SAM" id="SignalP"/>
    </source>
</evidence>
<evidence type="ECO:0000256" key="3">
    <source>
        <dbReference type="ARBA" id="ARBA00022692"/>
    </source>
</evidence>
<evidence type="ECO:0000313" key="12">
    <source>
        <dbReference type="Ensembl" id="ENSCJPP00005012593.1"/>
    </source>
</evidence>
<sequence>KTELWFRVISVLLLYFNHPGSAGTKSQQLLNTHHRTDCWGDAKIVVNCSLMGLAAVPEDISLTAVTADFSYNNIKTFLCSTGRNEDWMLKHLNLSNNLMSEVSITAFRSLPMLETLNLNGNSISTLTLDPPTPKTCGEIHHFLPALKVLSAEGNNLHAVPTGLGLLQSLQTVHLAFNDILQIDQNDFHNCSQLKHIYLQNNKIANIHLAAFKDLNKLQVVDLRENPLATILPHLLINMNIFQLQVDLFNSSWICNCRLHAFKHSLRFLSASMIKKLMTSCNRVSWWAPKGQISEENSLPHLTLDNINNLVIHNAEKSDEGLYMCTLNTTRKKYLIYNVQVKERTPASLVRKTRATNPGVRAGGTQQDLTLAVCLSVFITFLCAFCLGALARPCLTRLWMRMCKNKAPAPEHIYANHAFSDETLSREQSTSKPLNTQHNVFVSYENSSRNTHASPTGTAQLYEEVIGGTERTPRAEEFPKQSNNEITIRKNTVSSNTKTNSHDAIYINTRQLTARADYESSDEVTPRKLMGNSLSPWEDPEYTNITGSEQNRVPPIPSRYYTGSQSVHMDPADKDLPHTGDAGFPPPTVQPQTSVRDPRDSEVGNSSGQQQSEATPEYKRNISHHEPISTTRFMPGRQSYDREFGLNGNINTNSDVGDHILPSSSKRYANIENLSVHQKPEDAPHTDHSHKRDCRNERGNFADFFGDSSSDEGTPFTMSDCSSLEDFDLEQPNVSSNFPAPLASVEKADTNGTGHFSPPLESLSIAAELRHIGKSGDKHVAYFGTTTDYGSDTIMPEAASAYGTEGSDHVRMSGSDSISSSPEVPDAFDYYSKEPTAQNPVSDSPYKHNTDFSNTSLSLEHSPTYTTDTKNTPEDAELQPHQFSFQPQSLLRHSPTEQKEQAPEERTEQLTDESSSESDHGEGDTALPWNTNTSENHHFVCTLLDTGLNATVTKAPLLHASTARNKSLHPSLPESATEKPSTVIMEKESLPQAEHINSARTHEDKTERGFSEECDEYRESQGSSNCSSPDEMPSCSIITKLHLESPGKTQSVFNTESYFQLDPSEENVYSSPVPPSTQRSSGLFPQKTAGNKTFPTTDPSELEGDTSWTASENSSTTASSLPDSSERRCQRPQTSLGQSQLFIKKKRAFDGFANILQSRRADSDD</sequence>
<dbReference type="PANTHER" id="PTHR24365:SF541">
    <property type="entry name" value="PROTEIN TOLL-RELATED"/>
    <property type="match status" value="1"/>
</dbReference>
<dbReference type="InterPro" id="IPR003591">
    <property type="entry name" value="Leu-rich_rpt_typical-subtyp"/>
</dbReference>
<dbReference type="Pfam" id="PF13855">
    <property type="entry name" value="LRR_8"/>
    <property type="match status" value="1"/>
</dbReference>
<dbReference type="CDD" id="cd00096">
    <property type="entry name" value="Ig"/>
    <property type="match status" value="1"/>
</dbReference>
<dbReference type="GO" id="GO:0005886">
    <property type="term" value="C:plasma membrane"/>
    <property type="evidence" value="ECO:0007669"/>
    <property type="project" value="TreeGrafter"/>
</dbReference>